<feature type="region of interest" description="Disordered" evidence="5">
    <location>
        <begin position="213"/>
        <end position="297"/>
    </location>
</feature>
<evidence type="ECO:0000256" key="6">
    <source>
        <dbReference type="SAM" id="Phobius"/>
    </source>
</evidence>
<dbReference type="InterPro" id="IPR010432">
    <property type="entry name" value="RDD"/>
</dbReference>
<comment type="subcellular location">
    <subcellularLocation>
        <location evidence="1">Membrane</location>
        <topology evidence="1">Multi-pass membrane protein</topology>
    </subcellularLocation>
</comment>
<dbReference type="EMBL" id="BSUN01000001">
    <property type="protein sequence ID" value="GMA36509.1"/>
    <property type="molecule type" value="Genomic_DNA"/>
</dbReference>
<evidence type="ECO:0000256" key="3">
    <source>
        <dbReference type="ARBA" id="ARBA00022989"/>
    </source>
</evidence>
<keyword evidence="2 6" id="KW-0812">Transmembrane</keyword>
<evidence type="ECO:0000313" key="8">
    <source>
        <dbReference type="EMBL" id="GMA36509.1"/>
    </source>
</evidence>
<evidence type="ECO:0000313" key="9">
    <source>
        <dbReference type="Proteomes" id="UP001157125"/>
    </source>
</evidence>
<gene>
    <name evidence="8" type="ORF">GCM10025876_27130</name>
</gene>
<feature type="transmembrane region" description="Helical" evidence="6">
    <location>
        <begin position="32"/>
        <end position="51"/>
    </location>
</feature>
<dbReference type="Pfam" id="PF06271">
    <property type="entry name" value="RDD"/>
    <property type="match status" value="1"/>
</dbReference>
<accession>A0ABQ6IIG7</accession>
<dbReference type="PANTHER" id="PTHR38480">
    <property type="entry name" value="SLR0254 PROTEIN"/>
    <property type="match status" value="1"/>
</dbReference>
<reference evidence="9" key="1">
    <citation type="journal article" date="2019" name="Int. J. Syst. Evol. Microbiol.">
        <title>The Global Catalogue of Microorganisms (GCM) 10K type strain sequencing project: providing services to taxonomists for standard genome sequencing and annotation.</title>
        <authorList>
            <consortium name="The Broad Institute Genomics Platform"/>
            <consortium name="The Broad Institute Genome Sequencing Center for Infectious Disease"/>
            <person name="Wu L."/>
            <person name="Ma J."/>
        </authorList>
    </citation>
    <scope>NUCLEOTIDE SEQUENCE [LARGE SCALE GENOMIC DNA]</scope>
    <source>
        <strain evidence="9">NBRC 112299</strain>
    </source>
</reference>
<evidence type="ECO:0000259" key="7">
    <source>
        <dbReference type="Pfam" id="PF06271"/>
    </source>
</evidence>
<keyword evidence="3 6" id="KW-1133">Transmembrane helix</keyword>
<feature type="domain" description="RDD" evidence="7">
    <location>
        <begin position="19"/>
        <end position="147"/>
    </location>
</feature>
<organism evidence="8 9">
    <name type="scientific">Demequina litorisediminis</name>
    <dbReference type="NCBI Taxonomy" id="1849022"/>
    <lineage>
        <taxon>Bacteria</taxon>
        <taxon>Bacillati</taxon>
        <taxon>Actinomycetota</taxon>
        <taxon>Actinomycetes</taxon>
        <taxon>Micrococcales</taxon>
        <taxon>Demequinaceae</taxon>
        <taxon>Demequina</taxon>
    </lineage>
</organism>
<keyword evidence="9" id="KW-1185">Reference proteome</keyword>
<dbReference type="Proteomes" id="UP001157125">
    <property type="component" value="Unassembled WGS sequence"/>
</dbReference>
<name>A0ABQ6IIG7_9MICO</name>
<feature type="transmembrane region" description="Helical" evidence="6">
    <location>
        <begin position="57"/>
        <end position="76"/>
    </location>
</feature>
<proteinExistence type="predicted"/>
<dbReference type="PANTHER" id="PTHR38480:SF1">
    <property type="entry name" value="SLR0254 PROTEIN"/>
    <property type="match status" value="1"/>
</dbReference>
<evidence type="ECO:0000256" key="1">
    <source>
        <dbReference type="ARBA" id="ARBA00004141"/>
    </source>
</evidence>
<evidence type="ECO:0000256" key="2">
    <source>
        <dbReference type="ARBA" id="ARBA00022692"/>
    </source>
</evidence>
<sequence>MQDDEILIGEGVALSTGAAPVTLRMLSGIIDMLVYGATAFFAFTAIANTLGGVLNGAAWRAVAIITIVATLVLLPATVETLTRGLSTGRLAVGVRVVRDDGGPIAFRHAFIRAFLGLFEEYMTLGMLAITSSLLSARGKRLGDILAGTYAMRVRGGTKSLPPLVMPAHLAPWAASADMRRLPDGLALTSRMFLARAGALRPDSRARLGTDLGARVLEHVSPPRPRGRTPSTPLPRCSPSVPRASTALKWAANPGRPPRTRGSAPCPTACATSKTSAAASATPLRSADAAGKSRGTRQ</sequence>
<protein>
    <recommendedName>
        <fullName evidence="7">RDD domain-containing protein</fullName>
    </recommendedName>
</protein>
<dbReference type="RefSeq" id="WP_284328612.1">
    <property type="nucleotide sequence ID" value="NZ_BSUN01000001.1"/>
</dbReference>
<feature type="compositionally biased region" description="Low complexity" evidence="5">
    <location>
        <begin position="267"/>
        <end position="281"/>
    </location>
</feature>
<evidence type="ECO:0000256" key="5">
    <source>
        <dbReference type="SAM" id="MobiDB-lite"/>
    </source>
</evidence>
<comment type="caution">
    <text evidence="8">The sequence shown here is derived from an EMBL/GenBank/DDBJ whole genome shotgun (WGS) entry which is preliminary data.</text>
</comment>
<keyword evidence="4 6" id="KW-0472">Membrane</keyword>
<evidence type="ECO:0000256" key="4">
    <source>
        <dbReference type="ARBA" id="ARBA00023136"/>
    </source>
</evidence>